<feature type="signal peptide" evidence="1">
    <location>
        <begin position="1"/>
        <end position="22"/>
    </location>
</feature>
<keyword evidence="1" id="KW-0732">Signal</keyword>
<comment type="caution">
    <text evidence="2">The sequence shown here is derived from an EMBL/GenBank/DDBJ whole genome shotgun (WGS) entry which is preliminary data.</text>
</comment>
<feature type="chain" id="PRO_5043897134" evidence="1">
    <location>
        <begin position="23"/>
        <end position="157"/>
    </location>
</feature>
<evidence type="ECO:0000313" key="2">
    <source>
        <dbReference type="EMBL" id="CAG9319277.1"/>
    </source>
</evidence>
<gene>
    <name evidence="2" type="ORF">BSTOLATCC_MIC23485</name>
</gene>
<evidence type="ECO:0000313" key="3">
    <source>
        <dbReference type="Proteomes" id="UP001162131"/>
    </source>
</evidence>
<organism evidence="2 3">
    <name type="scientific">Blepharisma stoltei</name>
    <dbReference type="NCBI Taxonomy" id="1481888"/>
    <lineage>
        <taxon>Eukaryota</taxon>
        <taxon>Sar</taxon>
        <taxon>Alveolata</taxon>
        <taxon>Ciliophora</taxon>
        <taxon>Postciliodesmatophora</taxon>
        <taxon>Heterotrichea</taxon>
        <taxon>Heterotrichida</taxon>
        <taxon>Blepharismidae</taxon>
        <taxon>Blepharisma</taxon>
    </lineage>
</organism>
<evidence type="ECO:0000256" key="1">
    <source>
        <dbReference type="SAM" id="SignalP"/>
    </source>
</evidence>
<proteinExistence type="predicted"/>
<protein>
    <submittedName>
        <fullName evidence="2">Uncharacterized protein</fullName>
    </submittedName>
</protein>
<name>A0AAU9J6U3_9CILI</name>
<accession>A0AAU9J6U3</accession>
<keyword evidence="3" id="KW-1185">Reference proteome</keyword>
<reference evidence="2" key="1">
    <citation type="submission" date="2021-09" db="EMBL/GenBank/DDBJ databases">
        <authorList>
            <consortium name="AG Swart"/>
            <person name="Singh M."/>
            <person name="Singh A."/>
            <person name="Seah K."/>
            <person name="Emmerich C."/>
        </authorList>
    </citation>
    <scope>NUCLEOTIDE SEQUENCE</scope>
    <source>
        <strain evidence="2">ATCC30299</strain>
    </source>
</reference>
<dbReference type="EMBL" id="CAJZBQ010000022">
    <property type="protein sequence ID" value="CAG9319277.1"/>
    <property type="molecule type" value="Genomic_DNA"/>
</dbReference>
<dbReference type="AlphaFoldDB" id="A0AAU9J6U3"/>
<dbReference type="Proteomes" id="UP001162131">
    <property type="component" value="Unassembled WGS sequence"/>
</dbReference>
<sequence length="157" mass="18588">MLLGSICLLMIGVLGFWSDSDTINIDLASHMPYIIKNIFEDQGNPEIEAKLIAQSYLAKREVFNLKKLKNVIFTGDLFKYAEEWKRELFYEIFQTESKDILRDIHYIPFSYEYYQAIKTSFHTWMSQQPTEEEYQNIETSHAESIECPILLNFPYTF</sequence>